<feature type="non-terminal residue" evidence="1">
    <location>
        <position position="1"/>
    </location>
</feature>
<dbReference type="SUPFAM" id="SSF49503">
    <property type="entry name" value="Cupredoxins"/>
    <property type="match status" value="1"/>
</dbReference>
<evidence type="ECO:0000313" key="2">
    <source>
        <dbReference type="Proteomes" id="UP000244855"/>
    </source>
</evidence>
<dbReference type="PANTHER" id="PTHR34883:SF16">
    <property type="entry name" value="RICH PROTEIN, PUTATIVE-RELATED"/>
    <property type="match status" value="1"/>
</dbReference>
<organism evidence="1 2">
    <name type="scientific">Periconia macrospinosa</name>
    <dbReference type="NCBI Taxonomy" id="97972"/>
    <lineage>
        <taxon>Eukaryota</taxon>
        <taxon>Fungi</taxon>
        <taxon>Dikarya</taxon>
        <taxon>Ascomycota</taxon>
        <taxon>Pezizomycotina</taxon>
        <taxon>Dothideomycetes</taxon>
        <taxon>Pleosporomycetidae</taxon>
        <taxon>Pleosporales</taxon>
        <taxon>Massarineae</taxon>
        <taxon>Periconiaceae</taxon>
        <taxon>Periconia</taxon>
    </lineage>
</organism>
<accession>A0A2V1CY84</accession>
<keyword evidence="2" id="KW-1185">Reference proteome</keyword>
<feature type="non-terminal residue" evidence="1">
    <location>
        <position position="118"/>
    </location>
</feature>
<evidence type="ECO:0008006" key="3">
    <source>
        <dbReference type="Google" id="ProtNLM"/>
    </source>
</evidence>
<sequence>PTAHVTVGAGGALKFSPSSIDADVGTMISFNFLALNHTLTQSSLSHPCKAGGKFDTGFKQFNPQNISGEFVVLYEILSTEPQWFFCAQTSHCRSGMVFSVNPGGLHKQFVENALSAAD</sequence>
<dbReference type="InterPro" id="IPR008972">
    <property type="entry name" value="Cupredoxin"/>
</dbReference>
<dbReference type="Proteomes" id="UP000244855">
    <property type="component" value="Unassembled WGS sequence"/>
</dbReference>
<reference evidence="1 2" key="1">
    <citation type="journal article" date="2018" name="Sci. Rep.">
        <title>Comparative genomics provides insights into the lifestyle and reveals functional heterogeneity of dark septate endophytic fungi.</title>
        <authorList>
            <person name="Knapp D.G."/>
            <person name="Nemeth J.B."/>
            <person name="Barry K."/>
            <person name="Hainaut M."/>
            <person name="Henrissat B."/>
            <person name="Johnson J."/>
            <person name="Kuo A."/>
            <person name="Lim J.H.P."/>
            <person name="Lipzen A."/>
            <person name="Nolan M."/>
            <person name="Ohm R.A."/>
            <person name="Tamas L."/>
            <person name="Grigoriev I.V."/>
            <person name="Spatafora J.W."/>
            <person name="Nagy L.G."/>
            <person name="Kovacs G.M."/>
        </authorList>
    </citation>
    <scope>NUCLEOTIDE SEQUENCE [LARGE SCALE GENOMIC DNA]</scope>
    <source>
        <strain evidence="1 2">DSE2036</strain>
    </source>
</reference>
<dbReference type="AlphaFoldDB" id="A0A2V1CY84"/>
<dbReference type="OrthoDB" id="2331100at2759"/>
<dbReference type="InterPro" id="IPR052953">
    <property type="entry name" value="Ser-rich/MCO-related"/>
</dbReference>
<gene>
    <name evidence="1" type="ORF">DM02DRAFT_483865</name>
</gene>
<name>A0A2V1CY84_9PLEO</name>
<protein>
    <recommendedName>
        <fullName evidence="3">Cupredoxin</fullName>
    </recommendedName>
</protein>
<evidence type="ECO:0000313" key="1">
    <source>
        <dbReference type="EMBL" id="PVH90696.1"/>
    </source>
</evidence>
<dbReference type="STRING" id="97972.A0A2V1CY84"/>
<dbReference type="PANTHER" id="PTHR34883">
    <property type="entry name" value="SERINE-RICH PROTEIN, PUTATIVE-RELATED-RELATED"/>
    <property type="match status" value="1"/>
</dbReference>
<dbReference type="Gene3D" id="2.60.40.420">
    <property type="entry name" value="Cupredoxins - blue copper proteins"/>
    <property type="match status" value="1"/>
</dbReference>
<dbReference type="EMBL" id="KZ806149">
    <property type="protein sequence ID" value="PVH90696.1"/>
    <property type="molecule type" value="Genomic_DNA"/>
</dbReference>
<proteinExistence type="predicted"/>
<dbReference type="CDD" id="cd00920">
    <property type="entry name" value="Cupredoxin"/>
    <property type="match status" value="1"/>
</dbReference>